<dbReference type="InterPro" id="IPR002090">
    <property type="entry name" value="NHE-6/7/9"/>
</dbReference>
<sequence>RQDSVSLLTFILLLTLTILTIWLFKHRRVRFLHETGLAMIYGLIVGVILRYGTPASSGHDKSLSCTQEDRAFSTLLVNVSGKFFEYTLKGEISPGKINNVEQNDMLRKGASASGCGEEEPDCNFVASAF</sequence>
<dbReference type="EMBL" id="JH000515">
    <property type="protein sequence ID" value="EGV96033.1"/>
    <property type="molecule type" value="Genomic_DNA"/>
</dbReference>
<dbReference type="eggNOG" id="KOG1965">
    <property type="taxonomic scope" value="Eukaryota"/>
</dbReference>
<dbReference type="GO" id="GO:0006885">
    <property type="term" value="P:regulation of pH"/>
    <property type="evidence" value="ECO:0007669"/>
    <property type="project" value="InterPro"/>
</dbReference>
<organism evidence="5 6">
    <name type="scientific">Cricetulus griseus</name>
    <name type="common">Chinese hamster</name>
    <name type="synonym">Cricetulus barabensis griseus</name>
    <dbReference type="NCBI Taxonomy" id="10029"/>
    <lineage>
        <taxon>Eukaryota</taxon>
        <taxon>Metazoa</taxon>
        <taxon>Chordata</taxon>
        <taxon>Craniata</taxon>
        <taxon>Vertebrata</taxon>
        <taxon>Euteleostomi</taxon>
        <taxon>Mammalia</taxon>
        <taxon>Eutheria</taxon>
        <taxon>Euarchontoglires</taxon>
        <taxon>Glires</taxon>
        <taxon>Rodentia</taxon>
        <taxon>Myomorpha</taxon>
        <taxon>Muroidea</taxon>
        <taxon>Cricetidae</taxon>
        <taxon>Cricetinae</taxon>
        <taxon>Cricetulus</taxon>
    </lineage>
</organism>
<protein>
    <submittedName>
        <fullName evidence="5">Sodium/hydrogen exchanger 7</fullName>
    </submittedName>
</protein>
<feature type="transmembrane region" description="Helical" evidence="4">
    <location>
        <begin position="36"/>
        <end position="53"/>
    </location>
</feature>
<evidence type="ECO:0000256" key="1">
    <source>
        <dbReference type="ARBA" id="ARBA00004651"/>
    </source>
</evidence>
<evidence type="ECO:0000256" key="2">
    <source>
        <dbReference type="ARBA" id="ARBA00007367"/>
    </source>
</evidence>
<name>G3HMJ3_CRIGR</name>
<dbReference type="GO" id="GO:0005886">
    <property type="term" value="C:plasma membrane"/>
    <property type="evidence" value="ECO:0007669"/>
    <property type="project" value="UniProtKB-SubCell"/>
</dbReference>
<dbReference type="PaxDb" id="10029-XP_007633718.1"/>
<accession>G3HMJ3</accession>
<keyword evidence="4" id="KW-0472">Membrane</keyword>
<reference evidence="6" key="1">
    <citation type="journal article" date="2011" name="Nat. Biotechnol.">
        <title>The genomic sequence of the Chinese hamster ovary (CHO)-K1 cell line.</title>
        <authorList>
            <person name="Xu X."/>
            <person name="Nagarajan H."/>
            <person name="Lewis N.E."/>
            <person name="Pan S."/>
            <person name="Cai Z."/>
            <person name="Liu X."/>
            <person name="Chen W."/>
            <person name="Xie M."/>
            <person name="Wang W."/>
            <person name="Hammond S."/>
            <person name="Andersen M.R."/>
            <person name="Neff N."/>
            <person name="Passarelli B."/>
            <person name="Koh W."/>
            <person name="Fan H.C."/>
            <person name="Wang J."/>
            <person name="Gui Y."/>
            <person name="Lee K.H."/>
            <person name="Betenbaugh M.J."/>
            <person name="Quake S.R."/>
            <person name="Famili I."/>
            <person name="Palsson B.O."/>
            <person name="Wang J."/>
        </authorList>
    </citation>
    <scope>NUCLEOTIDE SEQUENCE [LARGE SCALE GENOMIC DNA]</scope>
    <source>
        <strain evidence="6">CHO K1 cell line</strain>
    </source>
</reference>
<evidence type="ECO:0000313" key="5">
    <source>
        <dbReference type="EMBL" id="EGV96033.1"/>
    </source>
</evidence>
<dbReference type="PRINTS" id="PR01088">
    <property type="entry name" value="NAHEXCHNGR6"/>
</dbReference>
<feature type="transmembrane region" description="Helical" evidence="4">
    <location>
        <begin position="6"/>
        <end position="24"/>
    </location>
</feature>
<feature type="non-terminal residue" evidence="5">
    <location>
        <position position="1"/>
    </location>
</feature>
<dbReference type="STRING" id="10029.G3HMJ3"/>
<keyword evidence="4" id="KW-1133">Transmembrane helix</keyword>
<evidence type="ECO:0000256" key="3">
    <source>
        <dbReference type="ARBA" id="ARBA00022475"/>
    </source>
</evidence>
<dbReference type="InParanoid" id="G3HMJ3"/>
<proteinExistence type="inferred from homology"/>
<evidence type="ECO:0000313" key="6">
    <source>
        <dbReference type="Proteomes" id="UP000001075"/>
    </source>
</evidence>
<keyword evidence="3" id="KW-1003">Cell membrane</keyword>
<gene>
    <name evidence="5" type="ORF">I79_011956</name>
</gene>
<keyword evidence="4" id="KW-0812">Transmembrane</keyword>
<comment type="subcellular location">
    <subcellularLocation>
        <location evidence="1">Cell membrane</location>
        <topology evidence="1">Multi-pass membrane protein</topology>
    </subcellularLocation>
</comment>
<dbReference type="AlphaFoldDB" id="G3HMJ3"/>
<evidence type="ECO:0000256" key="4">
    <source>
        <dbReference type="SAM" id="Phobius"/>
    </source>
</evidence>
<dbReference type="GO" id="GO:0015385">
    <property type="term" value="F:sodium:proton antiporter activity"/>
    <property type="evidence" value="ECO:0007669"/>
    <property type="project" value="InterPro"/>
</dbReference>
<dbReference type="Proteomes" id="UP000001075">
    <property type="component" value="Unassembled WGS sequence"/>
</dbReference>
<comment type="similarity">
    <text evidence="2">Belongs to the monovalent cation:proton antiporter 1 (CPA1) transporter (TC 2.A.36) family.</text>
</comment>